<dbReference type="InterPro" id="IPR004089">
    <property type="entry name" value="MCPsignal_dom"/>
</dbReference>
<dbReference type="GO" id="GO:0007165">
    <property type="term" value="P:signal transduction"/>
    <property type="evidence" value="ECO:0007669"/>
    <property type="project" value="UniProtKB-KW"/>
</dbReference>
<dbReference type="Pfam" id="PF08376">
    <property type="entry name" value="NIT"/>
    <property type="match status" value="1"/>
</dbReference>
<dbReference type="Gene3D" id="1.10.8.500">
    <property type="entry name" value="HAMP domain in histidine kinase"/>
    <property type="match status" value="1"/>
</dbReference>
<gene>
    <name evidence="12" type="ORF">CU669_17695</name>
</gene>
<keyword evidence="2" id="KW-0997">Cell inner membrane</keyword>
<evidence type="ECO:0000256" key="3">
    <source>
        <dbReference type="ARBA" id="ARBA00023224"/>
    </source>
</evidence>
<dbReference type="InterPro" id="IPR010910">
    <property type="entry name" value="Nitrate/nitrite_sensing_bac"/>
</dbReference>
<dbReference type="PRINTS" id="PR00260">
    <property type="entry name" value="CHEMTRNSDUCR"/>
</dbReference>
<dbReference type="Pfam" id="PF00672">
    <property type="entry name" value="HAMP"/>
    <property type="match status" value="1"/>
</dbReference>
<dbReference type="InterPro" id="IPR013587">
    <property type="entry name" value="Nitrate/nitrite_sensing"/>
</dbReference>
<name>A0A364NUH9_9PROT</name>
<keyword evidence="3 5" id="KW-0807">Transducer</keyword>
<evidence type="ECO:0000313" key="13">
    <source>
        <dbReference type="Proteomes" id="UP000251075"/>
    </source>
</evidence>
<dbReference type="GO" id="GO:0006935">
    <property type="term" value="P:chemotaxis"/>
    <property type="evidence" value="ECO:0007669"/>
    <property type="project" value="InterPro"/>
</dbReference>
<evidence type="ECO:0000256" key="2">
    <source>
        <dbReference type="ARBA" id="ARBA00022519"/>
    </source>
</evidence>
<dbReference type="Pfam" id="PF00015">
    <property type="entry name" value="MCPsignal"/>
    <property type="match status" value="1"/>
</dbReference>
<dbReference type="PROSITE" id="PS50885">
    <property type="entry name" value="HAMP"/>
    <property type="match status" value="1"/>
</dbReference>
<evidence type="ECO:0000256" key="6">
    <source>
        <dbReference type="SAM" id="Coils"/>
    </source>
</evidence>
<comment type="subcellular location">
    <subcellularLocation>
        <location evidence="1">Cell inner membrane</location>
        <topology evidence="1">Multi-pass membrane protein</topology>
    </subcellularLocation>
</comment>
<dbReference type="InterPro" id="IPR000727">
    <property type="entry name" value="T_SNARE_dom"/>
</dbReference>
<feature type="transmembrane region" description="Helical" evidence="7">
    <location>
        <begin position="308"/>
        <end position="332"/>
    </location>
</feature>
<proteinExistence type="inferred from homology"/>
<dbReference type="GO" id="GO:0005886">
    <property type="term" value="C:plasma membrane"/>
    <property type="evidence" value="ECO:0007669"/>
    <property type="project" value="UniProtKB-SubCell"/>
</dbReference>
<dbReference type="SMART" id="SM00304">
    <property type="entry name" value="HAMP"/>
    <property type="match status" value="1"/>
</dbReference>
<sequence length="682" mass="72012">MRFLDNLRFGRRIGLALLLPVFGLLAFSGYVIALRWMVVSDTSGLIRMASLAVNISATVHELQKERGASSLFVASGRTQFADKVAAQRKLSDEAAERLERDAADSGTAALGPIFMEAMTKARTAMASRQKLRADIDSGGIDRNGLFQAYTAMIKVQLDLVGLMSQVTPDKDAAEAVSAYLAFMEAKERAGQERATGAGGFAGNFDGATYRRFVSLIADQEMLFTHFIRTAAPELVSSFRDTMKDPVVAEITAMREAAYAKALGGGEGIPASKWFEASTKRIDLMKGVEDRIANGLIATAQHNSESARLLLWFQIFAVLFGLGFTFAVAAVLARGITRPINDLTSAMNRLARGDTAIHLDGLDLDSEQGEMARAVEVFRNNRLEAERLAAAQAEAQQAKERRQQNVDRLTAEFRGEISGVLAAMETASGQMSHSAHALENTARTMTSNTAAVSAAADQASANVQTVAGAAEELAASINEISRQVATSADVSQEAVSEAERTNALVAGLSDAARSIGEVVTMIGDIAGQTNLLALNATIEAARAGEAGKGFAVVANEVKHLATQTAKATNQITEQVGAVQAATDQAVAAIQSIGHIIARINQVSSAIAAAVEEQDATTRDIARNVQEAAHGTQEVSAHVSEVTAEAADTGNTAEDVLTAVRGLSAQSEALNQAVQRFLAGVEAA</sequence>
<dbReference type="GO" id="GO:0004888">
    <property type="term" value="F:transmembrane signaling receptor activity"/>
    <property type="evidence" value="ECO:0007669"/>
    <property type="project" value="InterPro"/>
</dbReference>
<dbReference type="PROSITE" id="PS50192">
    <property type="entry name" value="T_SNARE"/>
    <property type="match status" value="1"/>
</dbReference>
<comment type="caution">
    <text evidence="12">The sequence shown here is derived from an EMBL/GenBank/DDBJ whole genome shotgun (WGS) entry which is preliminary data.</text>
</comment>
<dbReference type="SMART" id="SM00283">
    <property type="entry name" value="MA"/>
    <property type="match status" value="1"/>
</dbReference>
<evidence type="ECO:0000256" key="4">
    <source>
        <dbReference type="ARBA" id="ARBA00029447"/>
    </source>
</evidence>
<evidence type="ECO:0000256" key="5">
    <source>
        <dbReference type="PROSITE-ProRule" id="PRU00284"/>
    </source>
</evidence>
<evidence type="ECO:0000259" key="8">
    <source>
        <dbReference type="PROSITE" id="PS50111"/>
    </source>
</evidence>
<evidence type="ECO:0000256" key="7">
    <source>
        <dbReference type="SAM" id="Phobius"/>
    </source>
</evidence>
<dbReference type="EMBL" id="PGTO01000020">
    <property type="protein sequence ID" value="RAU20575.1"/>
    <property type="molecule type" value="Genomic_DNA"/>
</dbReference>
<evidence type="ECO:0000256" key="1">
    <source>
        <dbReference type="ARBA" id="ARBA00004429"/>
    </source>
</evidence>
<dbReference type="AlphaFoldDB" id="A0A364NUH9"/>
<evidence type="ECO:0000259" key="11">
    <source>
        <dbReference type="PROSITE" id="PS50906"/>
    </source>
</evidence>
<feature type="domain" description="HAMP" evidence="10">
    <location>
        <begin position="333"/>
        <end position="386"/>
    </location>
</feature>
<dbReference type="SUPFAM" id="SSF58104">
    <property type="entry name" value="Methyl-accepting chemotaxis protein (MCP) signaling domain"/>
    <property type="match status" value="1"/>
</dbReference>
<dbReference type="PROSITE" id="PS50111">
    <property type="entry name" value="CHEMOTAXIS_TRANSDUC_2"/>
    <property type="match status" value="1"/>
</dbReference>
<feature type="coiled-coil region" evidence="6">
    <location>
        <begin position="380"/>
        <end position="411"/>
    </location>
</feature>
<dbReference type="InterPro" id="IPR004090">
    <property type="entry name" value="Chemotax_Me-accpt_rcpt"/>
</dbReference>
<keyword evidence="7" id="KW-0472">Membrane</keyword>
<dbReference type="Gene3D" id="1.10.287.950">
    <property type="entry name" value="Methyl-accepting chemotaxis protein"/>
    <property type="match status" value="1"/>
</dbReference>
<reference evidence="12 13" key="1">
    <citation type="submission" date="2017-11" db="EMBL/GenBank/DDBJ databases">
        <title>Draft genome sequence of magnetotactic bacterium Magnetospirillum kuznetsovii LBB-42.</title>
        <authorList>
            <person name="Grouzdev D.S."/>
            <person name="Rysina M.S."/>
            <person name="Baslerov R.V."/>
            <person name="Koziaeva V."/>
        </authorList>
    </citation>
    <scope>NUCLEOTIDE SEQUENCE [LARGE SCALE GENOMIC DNA]</scope>
    <source>
        <strain evidence="12 13">LBB-42</strain>
    </source>
</reference>
<dbReference type="InterPro" id="IPR003660">
    <property type="entry name" value="HAMP_dom"/>
</dbReference>
<feature type="domain" description="NIT" evidence="11">
    <location>
        <begin position="53"/>
        <end position="302"/>
    </location>
</feature>
<accession>A0A364NUH9</accession>
<dbReference type="Proteomes" id="UP000251075">
    <property type="component" value="Unassembled WGS sequence"/>
</dbReference>
<dbReference type="PANTHER" id="PTHR32089">
    <property type="entry name" value="METHYL-ACCEPTING CHEMOTAXIS PROTEIN MCPB"/>
    <property type="match status" value="1"/>
</dbReference>
<keyword evidence="2" id="KW-1003">Cell membrane</keyword>
<feature type="domain" description="Methyl-accepting transducer" evidence="8">
    <location>
        <begin position="419"/>
        <end position="648"/>
    </location>
</feature>
<keyword evidence="7" id="KW-0812">Transmembrane</keyword>
<keyword evidence="13" id="KW-1185">Reference proteome</keyword>
<organism evidence="12 13">
    <name type="scientific">Paramagnetospirillum kuznetsovii</name>
    <dbReference type="NCBI Taxonomy" id="2053833"/>
    <lineage>
        <taxon>Bacteria</taxon>
        <taxon>Pseudomonadati</taxon>
        <taxon>Pseudomonadota</taxon>
        <taxon>Alphaproteobacteria</taxon>
        <taxon>Rhodospirillales</taxon>
        <taxon>Magnetospirillaceae</taxon>
        <taxon>Paramagnetospirillum</taxon>
    </lineage>
</organism>
<dbReference type="OrthoDB" id="2489132at2"/>
<dbReference type="PROSITE" id="PS50906">
    <property type="entry name" value="NIT"/>
    <property type="match status" value="1"/>
</dbReference>
<keyword evidence="7" id="KW-1133">Transmembrane helix</keyword>
<dbReference type="PANTHER" id="PTHR32089:SF112">
    <property type="entry name" value="LYSOZYME-LIKE PROTEIN-RELATED"/>
    <property type="match status" value="1"/>
</dbReference>
<evidence type="ECO:0000313" key="12">
    <source>
        <dbReference type="EMBL" id="RAU20575.1"/>
    </source>
</evidence>
<comment type="similarity">
    <text evidence="4">Belongs to the methyl-accepting chemotaxis (MCP) protein family.</text>
</comment>
<keyword evidence="6" id="KW-0175">Coiled coil</keyword>
<dbReference type="RefSeq" id="WP_112146925.1">
    <property type="nucleotide sequence ID" value="NZ_PGTO01000020.1"/>
</dbReference>
<evidence type="ECO:0000259" key="10">
    <source>
        <dbReference type="PROSITE" id="PS50885"/>
    </source>
</evidence>
<protein>
    <submittedName>
        <fullName evidence="12">Chemotaxis protein</fullName>
    </submittedName>
</protein>
<feature type="domain" description="T-SNARE coiled-coil homology" evidence="9">
    <location>
        <begin position="578"/>
        <end position="640"/>
    </location>
</feature>
<evidence type="ECO:0000259" key="9">
    <source>
        <dbReference type="PROSITE" id="PS50192"/>
    </source>
</evidence>